<name>A0AAV1AKG3_VICFA</name>
<evidence type="ECO:0000313" key="2">
    <source>
        <dbReference type="EMBL" id="CAI8610766.1"/>
    </source>
</evidence>
<dbReference type="InterPro" id="IPR026960">
    <property type="entry name" value="RVT-Znf"/>
</dbReference>
<protein>
    <recommendedName>
        <fullName evidence="1">Reverse transcriptase zinc-binding domain-containing protein</fullName>
    </recommendedName>
</protein>
<proteinExistence type="predicted"/>
<dbReference type="Pfam" id="PF13966">
    <property type="entry name" value="zf-RVT"/>
    <property type="match status" value="1"/>
</dbReference>
<keyword evidence="3" id="KW-1185">Reference proteome</keyword>
<evidence type="ECO:0000259" key="1">
    <source>
        <dbReference type="Pfam" id="PF13966"/>
    </source>
</evidence>
<gene>
    <name evidence="2" type="ORF">VFH_IV197680</name>
</gene>
<feature type="domain" description="Reverse transcriptase zinc-binding" evidence="1">
    <location>
        <begin position="6"/>
        <end position="57"/>
    </location>
</feature>
<reference evidence="2 3" key="1">
    <citation type="submission" date="2023-01" db="EMBL/GenBank/DDBJ databases">
        <authorList>
            <person name="Kreplak J."/>
        </authorList>
    </citation>
    <scope>NUCLEOTIDE SEQUENCE [LARGE SCALE GENOMIC DNA]</scope>
</reference>
<evidence type="ECO:0000313" key="3">
    <source>
        <dbReference type="Proteomes" id="UP001157006"/>
    </source>
</evidence>
<dbReference type="EMBL" id="OX451739">
    <property type="protein sequence ID" value="CAI8610766.1"/>
    <property type="molecule type" value="Genomic_DNA"/>
</dbReference>
<organism evidence="2 3">
    <name type="scientific">Vicia faba</name>
    <name type="common">Broad bean</name>
    <name type="synonym">Faba vulgaris</name>
    <dbReference type="NCBI Taxonomy" id="3906"/>
    <lineage>
        <taxon>Eukaryota</taxon>
        <taxon>Viridiplantae</taxon>
        <taxon>Streptophyta</taxon>
        <taxon>Embryophyta</taxon>
        <taxon>Tracheophyta</taxon>
        <taxon>Spermatophyta</taxon>
        <taxon>Magnoliopsida</taxon>
        <taxon>eudicotyledons</taxon>
        <taxon>Gunneridae</taxon>
        <taxon>Pentapetalae</taxon>
        <taxon>rosids</taxon>
        <taxon>fabids</taxon>
        <taxon>Fabales</taxon>
        <taxon>Fabaceae</taxon>
        <taxon>Papilionoideae</taxon>
        <taxon>50 kb inversion clade</taxon>
        <taxon>NPAAA clade</taxon>
        <taxon>Hologalegina</taxon>
        <taxon>IRL clade</taxon>
        <taxon>Fabeae</taxon>
        <taxon>Vicia</taxon>
    </lineage>
</organism>
<dbReference type="AlphaFoldDB" id="A0AAV1AKG3"/>
<dbReference type="PANTHER" id="PTHR33116:SF66">
    <property type="entry name" value="REVERSE TRANSCRIPTASE ZINC-BINDING DOMAIN-CONTAINING PROTEIN"/>
    <property type="match status" value="1"/>
</dbReference>
<dbReference type="Proteomes" id="UP001157006">
    <property type="component" value="Chromosome 4"/>
</dbReference>
<dbReference type="PANTHER" id="PTHR33116">
    <property type="entry name" value="REVERSE TRANSCRIPTASE ZINC-BINDING DOMAIN-CONTAINING PROTEIN-RELATED-RELATED"/>
    <property type="match status" value="1"/>
</dbReference>
<sequence>MARPRAFVLWLACNGRLATKDRLRRFGLINDENCIFCHQRETHNHLFFGCHTLKDVWLKVLMWLQVVHDPKEWHEELPWMMQTCNGKRWKYAFLKCAVTETMYHVWKHRN</sequence>
<accession>A0AAV1AKG3</accession>